<evidence type="ECO:0000313" key="11">
    <source>
        <dbReference type="EMBL" id="SLN75650.1"/>
    </source>
</evidence>
<feature type="transmembrane region" description="Helical" evidence="9">
    <location>
        <begin position="21"/>
        <end position="43"/>
    </location>
</feature>
<feature type="transmembrane region" description="Helical" evidence="9">
    <location>
        <begin position="96"/>
        <end position="118"/>
    </location>
</feature>
<evidence type="ECO:0000256" key="9">
    <source>
        <dbReference type="RuleBase" id="RU369079"/>
    </source>
</evidence>
<dbReference type="GO" id="GO:0005886">
    <property type="term" value="C:plasma membrane"/>
    <property type="evidence" value="ECO:0007669"/>
    <property type="project" value="UniProtKB-SubCell"/>
</dbReference>
<gene>
    <name evidence="11" type="ORF">OCH7691_03911</name>
</gene>
<evidence type="ECO:0000256" key="8">
    <source>
        <dbReference type="ARBA" id="ARBA00038436"/>
    </source>
</evidence>
<name>A0A1Y5TWU4_9PROT</name>
<keyword evidence="3" id="KW-1003">Cell membrane</keyword>
<keyword evidence="7 9" id="KW-0472">Membrane</keyword>
<keyword evidence="2 9" id="KW-0813">Transport</keyword>
<evidence type="ECO:0000256" key="7">
    <source>
        <dbReference type="ARBA" id="ARBA00023136"/>
    </source>
</evidence>
<keyword evidence="12" id="KW-1185">Reference proteome</keyword>
<evidence type="ECO:0000256" key="3">
    <source>
        <dbReference type="ARBA" id="ARBA00022475"/>
    </source>
</evidence>
<dbReference type="OrthoDB" id="6160477at2"/>
<feature type="transmembrane region" description="Helical" evidence="9">
    <location>
        <begin position="58"/>
        <end position="76"/>
    </location>
</feature>
<comment type="subunit">
    <text evidence="9">The complex comprises the extracytoplasmic solute receptor protein and the two transmembrane proteins.</text>
</comment>
<evidence type="ECO:0000256" key="2">
    <source>
        <dbReference type="ARBA" id="ARBA00022448"/>
    </source>
</evidence>
<keyword evidence="6 9" id="KW-1133">Transmembrane helix</keyword>
<evidence type="ECO:0000256" key="5">
    <source>
        <dbReference type="ARBA" id="ARBA00022692"/>
    </source>
</evidence>
<dbReference type="PANTHER" id="PTHR35011:SF10">
    <property type="entry name" value="TRAP TRANSPORTER SMALL PERMEASE PROTEIN"/>
    <property type="match status" value="1"/>
</dbReference>
<dbReference type="Pfam" id="PF04290">
    <property type="entry name" value="DctQ"/>
    <property type="match status" value="1"/>
</dbReference>
<accession>A0A1Y5TWU4</accession>
<keyword evidence="4 9" id="KW-0997">Cell inner membrane</keyword>
<comment type="similarity">
    <text evidence="8 9">Belongs to the TRAP transporter small permease family.</text>
</comment>
<dbReference type="InterPro" id="IPR055348">
    <property type="entry name" value="DctQ"/>
</dbReference>
<evidence type="ECO:0000256" key="4">
    <source>
        <dbReference type="ARBA" id="ARBA00022519"/>
    </source>
</evidence>
<evidence type="ECO:0000259" key="10">
    <source>
        <dbReference type="Pfam" id="PF04290"/>
    </source>
</evidence>
<dbReference type="AlphaFoldDB" id="A0A1Y5TWU4"/>
<reference evidence="11 12" key="1">
    <citation type="submission" date="2017-03" db="EMBL/GenBank/DDBJ databases">
        <authorList>
            <person name="Afonso C.L."/>
            <person name="Miller P.J."/>
            <person name="Scott M.A."/>
            <person name="Spackman E."/>
            <person name="Goraichik I."/>
            <person name="Dimitrov K.M."/>
            <person name="Suarez D.L."/>
            <person name="Swayne D.E."/>
        </authorList>
    </citation>
    <scope>NUCLEOTIDE SEQUENCE [LARGE SCALE GENOMIC DNA]</scope>
    <source>
        <strain evidence="11 12">CECT 7691</strain>
    </source>
</reference>
<evidence type="ECO:0000256" key="6">
    <source>
        <dbReference type="ARBA" id="ARBA00022989"/>
    </source>
</evidence>
<keyword evidence="5 9" id="KW-0812">Transmembrane</keyword>
<sequence length="209" mass="22371">MTERSTQAARPVLDVLRAVSSALLLAGGLLMVVATVAIIVEIAMRQMFNASLGGVDELAGFALAVGTSWSFGSVLFDKAHVRIDTLYRRMGERNRALFDIVGLVGTAIFAGTLLIFAVEVVQSSMRFGATSQSSLAIPVALPQALWLGGLAWFLVVTLALLVASLNAVRKRNWREVGQIAGTRGLNDEIRAELEDSGSRLGDLQRETGK</sequence>
<dbReference type="Proteomes" id="UP000193200">
    <property type="component" value="Unassembled WGS sequence"/>
</dbReference>
<proteinExistence type="inferred from homology"/>
<dbReference type="GO" id="GO:0022857">
    <property type="term" value="F:transmembrane transporter activity"/>
    <property type="evidence" value="ECO:0007669"/>
    <property type="project" value="UniProtKB-UniRule"/>
</dbReference>
<dbReference type="InterPro" id="IPR007387">
    <property type="entry name" value="TRAP_DctQ"/>
</dbReference>
<comment type="subcellular location">
    <subcellularLocation>
        <location evidence="1 9">Cell inner membrane</location>
        <topology evidence="1 9">Multi-pass membrane protein</topology>
    </subcellularLocation>
</comment>
<organism evidence="11 12">
    <name type="scientific">Oceanibacterium hippocampi</name>
    <dbReference type="NCBI Taxonomy" id="745714"/>
    <lineage>
        <taxon>Bacteria</taxon>
        <taxon>Pseudomonadati</taxon>
        <taxon>Pseudomonadota</taxon>
        <taxon>Alphaproteobacteria</taxon>
        <taxon>Sneathiellales</taxon>
        <taxon>Sneathiellaceae</taxon>
        <taxon>Oceanibacterium</taxon>
    </lineage>
</organism>
<comment type="function">
    <text evidence="9">Part of the tripartite ATP-independent periplasmic (TRAP) transport system.</text>
</comment>
<dbReference type="PANTHER" id="PTHR35011">
    <property type="entry name" value="2,3-DIKETO-L-GULONATE TRAP TRANSPORTER SMALL PERMEASE PROTEIN YIAM"/>
    <property type="match status" value="1"/>
</dbReference>
<dbReference type="InParanoid" id="A0A1Y5TWU4"/>
<evidence type="ECO:0000256" key="1">
    <source>
        <dbReference type="ARBA" id="ARBA00004429"/>
    </source>
</evidence>
<evidence type="ECO:0000313" key="12">
    <source>
        <dbReference type="Proteomes" id="UP000193200"/>
    </source>
</evidence>
<feature type="transmembrane region" description="Helical" evidence="9">
    <location>
        <begin position="144"/>
        <end position="165"/>
    </location>
</feature>
<dbReference type="RefSeq" id="WP_085885254.1">
    <property type="nucleotide sequence ID" value="NZ_FWFR01000004.1"/>
</dbReference>
<protein>
    <recommendedName>
        <fullName evidence="9">TRAP transporter small permease protein</fullName>
    </recommendedName>
</protein>
<dbReference type="GO" id="GO:0015740">
    <property type="term" value="P:C4-dicarboxylate transport"/>
    <property type="evidence" value="ECO:0007669"/>
    <property type="project" value="TreeGrafter"/>
</dbReference>
<dbReference type="EMBL" id="FWFR01000004">
    <property type="protein sequence ID" value="SLN75650.1"/>
    <property type="molecule type" value="Genomic_DNA"/>
</dbReference>
<feature type="domain" description="Tripartite ATP-independent periplasmic transporters DctQ component" evidence="10">
    <location>
        <begin position="35"/>
        <end position="163"/>
    </location>
</feature>